<dbReference type="AlphaFoldDB" id="A0A165NPE0"/>
<feature type="region of interest" description="Disordered" evidence="1">
    <location>
        <begin position="200"/>
        <end position="254"/>
    </location>
</feature>
<evidence type="ECO:0000256" key="1">
    <source>
        <dbReference type="SAM" id="MobiDB-lite"/>
    </source>
</evidence>
<protein>
    <recommendedName>
        <fullName evidence="4">CxC6 like cysteine cluster associated with KDZ domain-containing protein</fullName>
    </recommendedName>
</protein>
<name>A0A165NPE0_EXIGL</name>
<feature type="compositionally biased region" description="Basic and acidic residues" evidence="1">
    <location>
        <begin position="241"/>
        <end position="254"/>
    </location>
</feature>
<feature type="compositionally biased region" description="Low complexity" evidence="1">
    <location>
        <begin position="207"/>
        <end position="218"/>
    </location>
</feature>
<feature type="non-terminal residue" evidence="2">
    <location>
        <position position="1"/>
    </location>
</feature>
<proteinExistence type="predicted"/>
<sequence>GTFYGRPRIRDRPMYPHLPSDCAVDRATVTDSGGTIGCNKFYQMYGKKGLTGGLMVAWCTHSVCIGFHCIPKGEGRNDVFSALFTHWRIAPRYVIYDFACALAPYCMLREPVFFDDTVFLIDCFHSEGHTRCSPACFIRAYKEWNAKLASINSSAGECGNAGVAKIRRPISYMSQRHAVIFSYVFLAIWNRLRRREMERKLPKSLRKSSTAASSAESSPKARKEKTSSRVSVARASAETKSSAKRDGFAGRHRK</sequence>
<dbReference type="PANTHER" id="PTHR34305:SF1">
    <property type="entry name" value="SWIM-TYPE DOMAIN-CONTAINING PROTEIN"/>
    <property type="match status" value="1"/>
</dbReference>
<dbReference type="PANTHER" id="PTHR34305">
    <property type="entry name" value="EXPRESSED PROTEIN"/>
    <property type="match status" value="1"/>
</dbReference>
<dbReference type="InParanoid" id="A0A165NPE0"/>
<dbReference type="OrthoDB" id="5598737at2759"/>
<evidence type="ECO:0008006" key="4">
    <source>
        <dbReference type="Google" id="ProtNLM"/>
    </source>
</evidence>
<gene>
    <name evidence="2" type="ORF">EXIGLDRAFT_603345</name>
</gene>
<dbReference type="EMBL" id="KV425896">
    <property type="protein sequence ID" value="KZW01031.1"/>
    <property type="molecule type" value="Genomic_DNA"/>
</dbReference>
<dbReference type="Proteomes" id="UP000077266">
    <property type="component" value="Unassembled WGS sequence"/>
</dbReference>
<accession>A0A165NPE0</accession>
<evidence type="ECO:0000313" key="2">
    <source>
        <dbReference type="EMBL" id="KZW01031.1"/>
    </source>
</evidence>
<keyword evidence="3" id="KW-1185">Reference proteome</keyword>
<reference evidence="2 3" key="1">
    <citation type="journal article" date="2016" name="Mol. Biol. Evol.">
        <title>Comparative Genomics of Early-Diverging Mushroom-Forming Fungi Provides Insights into the Origins of Lignocellulose Decay Capabilities.</title>
        <authorList>
            <person name="Nagy L.G."/>
            <person name="Riley R."/>
            <person name="Tritt A."/>
            <person name="Adam C."/>
            <person name="Daum C."/>
            <person name="Floudas D."/>
            <person name="Sun H."/>
            <person name="Yadav J.S."/>
            <person name="Pangilinan J."/>
            <person name="Larsson K.H."/>
            <person name="Matsuura K."/>
            <person name="Barry K."/>
            <person name="Labutti K."/>
            <person name="Kuo R."/>
            <person name="Ohm R.A."/>
            <person name="Bhattacharya S.S."/>
            <person name="Shirouzu T."/>
            <person name="Yoshinaga Y."/>
            <person name="Martin F.M."/>
            <person name="Grigoriev I.V."/>
            <person name="Hibbett D.S."/>
        </authorList>
    </citation>
    <scope>NUCLEOTIDE SEQUENCE [LARGE SCALE GENOMIC DNA]</scope>
    <source>
        <strain evidence="2 3">HHB12029</strain>
    </source>
</reference>
<evidence type="ECO:0000313" key="3">
    <source>
        <dbReference type="Proteomes" id="UP000077266"/>
    </source>
</evidence>
<organism evidence="2 3">
    <name type="scientific">Exidia glandulosa HHB12029</name>
    <dbReference type="NCBI Taxonomy" id="1314781"/>
    <lineage>
        <taxon>Eukaryota</taxon>
        <taxon>Fungi</taxon>
        <taxon>Dikarya</taxon>
        <taxon>Basidiomycota</taxon>
        <taxon>Agaricomycotina</taxon>
        <taxon>Agaricomycetes</taxon>
        <taxon>Auriculariales</taxon>
        <taxon>Exidiaceae</taxon>
        <taxon>Exidia</taxon>
    </lineage>
</organism>